<proteinExistence type="predicted"/>
<protein>
    <submittedName>
        <fullName evidence="1">Uncharacterized protein</fullName>
    </submittedName>
</protein>
<dbReference type="AlphaFoldDB" id="A0A3P7X078"/>
<dbReference type="Proteomes" id="UP000268014">
    <property type="component" value="Unassembled WGS sequence"/>
</dbReference>
<evidence type="ECO:0000313" key="2">
    <source>
        <dbReference type="Proteomes" id="UP000268014"/>
    </source>
</evidence>
<gene>
    <name evidence="1" type="ORF">HPLM_LOCUS16339</name>
</gene>
<sequence length="70" mass="8329">MELESHHATIAALHPFCSHPILLDRLKNKLKTDANNKKKRRERYPHLWNNVAGADHAHNCYLHTTFERMW</sequence>
<evidence type="ECO:0000313" key="1">
    <source>
        <dbReference type="EMBL" id="VDO59549.1"/>
    </source>
</evidence>
<accession>A0A3P7X078</accession>
<keyword evidence="2" id="KW-1185">Reference proteome</keyword>
<reference evidence="1 2" key="1">
    <citation type="submission" date="2018-11" db="EMBL/GenBank/DDBJ databases">
        <authorList>
            <consortium name="Pathogen Informatics"/>
        </authorList>
    </citation>
    <scope>NUCLEOTIDE SEQUENCE [LARGE SCALE GENOMIC DNA]</scope>
    <source>
        <strain evidence="1 2">MHpl1</strain>
    </source>
</reference>
<organism evidence="1 2">
    <name type="scientific">Haemonchus placei</name>
    <name type="common">Barber's pole worm</name>
    <dbReference type="NCBI Taxonomy" id="6290"/>
    <lineage>
        <taxon>Eukaryota</taxon>
        <taxon>Metazoa</taxon>
        <taxon>Ecdysozoa</taxon>
        <taxon>Nematoda</taxon>
        <taxon>Chromadorea</taxon>
        <taxon>Rhabditida</taxon>
        <taxon>Rhabditina</taxon>
        <taxon>Rhabditomorpha</taxon>
        <taxon>Strongyloidea</taxon>
        <taxon>Trichostrongylidae</taxon>
        <taxon>Haemonchus</taxon>
    </lineage>
</organism>
<dbReference type="EMBL" id="UZAF01019376">
    <property type="protein sequence ID" value="VDO59549.1"/>
    <property type="molecule type" value="Genomic_DNA"/>
</dbReference>
<name>A0A3P7X078_HAEPC</name>